<keyword evidence="11 15" id="KW-1133">Transmembrane helix</keyword>
<dbReference type="InterPro" id="IPR008250">
    <property type="entry name" value="ATPase_P-typ_transduc_dom_A_sf"/>
</dbReference>
<dbReference type="PANTHER" id="PTHR46594:SF4">
    <property type="entry name" value="P-TYPE CATION-TRANSPORTING ATPASE"/>
    <property type="match status" value="1"/>
</dbReference>
<organism evidence="17 18">
    <name type="scientific">Elliptochloris bilobata</name>
    <dbReference type="NCBI Taxonomy" id="381761"/>
    <lineage>
        <taxon>Eukaryota</taxon>
        <taxon>Viridiplantae</taxon>
        <taxon>Chlorophyta</taxon>
        <taxon>core chlorophytes</taxon>
        <taxon>Trebouxiophyceae</taxon>
        <taxon>Trebouxiophyceae incertae sedis</taxon>
        <taxon>Elliptochloris clade</taxon>
        <taxon>Elliptochloris</taxon>
    </lineage>
</organism>
<feature type="transmembrane region" description="Helical" evidence="15">
    <location>
        <begin position="581"/>
        <end position="603"/>
    </location>
</feature>
<dbReference type="FunFam" id="3.30.70.100:FF:000005">
    <property type="entry name" value="Copper-exporting P-type ATPase A"/>
    <property type="match status" value="1"/>
</dbReference>
<comment type="subcellular location">
    <subcellularLocation>
        <location evidence="1 15">Membrane</location>
    </subcellularLocation>
</comment>
<dbReference type="InterPro" id="IPR027256">
    <property type="entry name" value="P-typ_ATPase_IB"/>
</dbReference>
<dbReference type="SUPFAM" id="SSF81653">
    <property type="entry name" value="Calcium ATPase, transduction domain A"/>
    <property type="match status" value="1"/>
</dbReference>
<evidence type="ECO:0000256" key="14">
    <source>
        <dbReference type="ARBA" id="ARBA00023136"/>
    </source>
</evidence>
<dbReference type="Gene3D" id="3.30.70.100">
    <property type="match status" value="3"/>
</dbReference>
<dbReference type="EMBL" id="JALJOU010000068">
    <property type="protein sequence ID" value="KAK9826100.1"/>
    <property type="molecule type" value="Genomic_DNA"/>
</dbReference>
<dbReference type="Gene3D" id="3.40.1110.10">
    <property type="entry name" value="Calcium-transporting ATPase, cytoplasmic domain N"/>
    <property type="match status" value="1"/>
</dbReference>
<dbReference type="FunFam" id="3.30.70.100:FF:000001">
    <property type="entry name" value="ATPase copper transporting beta"/>
    <property type="match status" value="2"/>
</dbReference>
<keyword evidence="12" id="KW-0186">Copper</keyword>
<gene>
    <name evidence="17" type="ORF">WJX81_003066</name>
</gene>
<reference evidence="17 18" key="1">
    <citation type="journal article" date="2024" name="Nat. Commun.">
        <title>Phylogenomics reveals the evolutionary origins of lichenization in chlorophyte algae.</title>
        <authorList>
            <person name="Puginier C."/>
            <person name="Libourel C."/>
            <person name="Otte J."/>
            <person name="Skaloud P."/>
            <person name="Haon M."/>
            <person name="Grisel S."/>
            <person name="Petersen M."/>
            <person name="Berrin J.G."/>
            <person name="Delaux P.M."/>
            <person name="Dal Grande F."/>
            <person name="Keller J."/>
        </authorList>
    </citation>
    <scope>NUCLEOTIDE SEQUENCE [LARGE SCALE GENOMIC DNA]</scope>
    <source>
        <strain evidence="17 18">SAG 245.80</strain>
    </source>
</reference>
<dbReference type="SUPFAM" id="SSF55008">
    <property type="entry name" value="HMA, heavy metal-associated domain"/>
    <property type="match status" value="3"/>
</dbReference>
<keyword evidence="7" id="KW-0677">Repeat</keyword>
<evidence type="ECO:0000256" key="10">
    <source>
        <dbReference type="ARBA" id="ARBA00022967"/>
    </source>
</evidence>
<dbReference type="NCBIfam" id="TIGR00003">
    <property type="entry name" value="copper ion binding protein"/>
    <property type="match status" value="2"/>
</dbReference>
<feature type="domain" description="HMA" evidence="16">
    <location>
        <begin position="185"/>
        <end position="251"/>
    </location>
</feature>
<dbReference type="PRINTS" id="PR00943">
    <property type="entry name" value="CUATPASE"/>
</dbReference>
<dbReference type="InterPro" id="IPR044492">
    <property type="entry name" value="P_typ_ATPase_HD_dom"/>
</dbReference>
<dbReference type="SUPFAM" id="SSF81660">
    <property type="entry name" value="Metal cation-transporting ATPase, ATP-binding domain N"/>
    <property type="match status" value="1"/>
</dbReference>
<keyword evidence="10" id="KW-1278">Translocase</keyword>
<dbReference type="NCBIfam" id="TIGR01494">
    <property type="entry name" value="ATPase_P-type"/>
    <property type="match status" value="2"/>
</dbReference>
<evidence type="ECO:0000256" key="7">
    <source>
        <dbReference type="ARBA" id="ARBA00022737"/>
    </source>
</evidence>
<feature type="transmembrane region" description="Helical" evidence="15">
    <location>
        <begin position="344"/>
        <end position="364"/>
    </location>
</feature>
<keyword evidence="18" id="KW-1185">Reference proteome</keyword>
<dbReference type="SUPFAM" id="SSF56784">
    <property type="entry name" value="HAD-like"/>
    <property type="match status" value="1"/>
</dbReference>
<dbReference type="GO" id="GO:0005507">
    <property type="term" value="F:copper ion binding"/>
    <property type="evidence" value="ECO:0007669"/>
    <property type="project" value="InterPro"/>
</dbReference>
<dbReference type="PROSITE" id="PS50846">
    <property type="entry name" value="HMA_2"/>
    <property type="match status" value="3"/>
</dbReference>
<dbReference type="PRINTS" id="PR00942">
    <property type="entry name" value="CUATPASEI"/>
</dbReference>
<evidence type="ECO:0000256" key="4">
    <source>
        <dbReference type="ARBA" id="ARBA00022448"/>
    </source>
</evidence>
<dbReference type="NCBIfam" id="TIGR01525">
    <property type="entry name" value="ATPase-IB_hvy"/>
    <property type="match status" value="1"/>
</dbReference>
<dbReference type="Pfam" id="PF00403">
    <property type="entry name" value="HMA"/>
    <property type="match status" value="3"/>
</dbReference>
<dbReference type="InterPro" id="IPR006121">
    <property type="entry name" value="HMA_dom"/>
</dbReference>
<keyword evidence="8 15" id="KW-0547">Nucleotide-binding</keyword>
<evidence type="ECO:0000313" key="18">
    <source>
        <dbReference type="Proteomes" id="UP001445335"/>
    </source>
</evidence>
<dbReference type="FunFam" id="2.70.150.10:FF:000002">
    <property type="entry name" value="Copper-transporting ATPase 1, putative"/>
    <property type="match status" value="1"/>
</dbReference>
<evidence type="ECO:0000256" key="13">
    <source>
        <dbReference type="ARBA" id="ARBA00023065"/>
    </source>
</evidence>
<name>A0AAW1QXS1_9CHLO</name>
<evidence type="ECO:0000256" key="9">
    <source>
        <dbReference type="ARBA" id="ARBA00022840"/>
    </source>
</evidence>
<proteinExistence type="inferred from homology"/>
<dbReference type="InterPro" id="IPR018303">
    <property type="entry name" value="ATPase_P-typ_P_site"/>
</dbReference>
<dbReference type="PROSITE" id="PS00154">
    <property type="entry name" value="ATPASE_E1_E2"/>
    <property type="match status" value="1"/>
</dbReference>
<evidence type="ECO:0000256" key="5">
    <source>
        <dbReference type="ARBA" id="ARBA00022692"/>
    </source>
</evidence>
<dbReference type="AlphaFoldDB" id="A0AAW1QXS1"/>
<feature type="transmembrane region" description="Helical" evidence="15">
    <location>
        <begin position="376"/>
        <end position="398"/>
    </location>
</feature>
<evidence type="ECO:0000313" key="17">
    <source>
        <dbReference type="EMBL" id="KAK9826100.1"/>
    </source>
</evidence>
<evidence type="ECO:0000256" key="2">
    <source>
        <dbReference type="ARBA" id="ARBA00006024"/>
    </source>
</evidence>
<evidence type="ECO:0000256" key="11">
    <source>
        <dbReference type="ARBA" id="ARBA00022989"/>
    </source>
</evidence>
<dbReference type="PANTHER" id="PTHR46594">
    <property type="entry name" value="P-TYPE CATION-TRANSPORTING ATPASE"/>
    <property type="match status" value="1"/>
</dbReference>
<dbReference type="CDD" id="cd00371">
    <property type="entry name" value="HMA"/>
    <property type="match status" value="3"/>
</dbReference>
<comment type="caution">
    <text evidence="17">The sequence shown here is derived from an EMBL/GenBank/DDBJ whole genome shotgun (WGS) entry which is preliminary data.</text>
</comment>
<comment type="similarity">
    <text evidence="2 15">Belongs to the cation transport ATPase (P-type) (TC 3.A.3) family. Type IB subfamily.</text>
</comment>
<evidence type="ECO:0000256" key="3">
    <source>
        <dbReference type="ARBA" id="ARBA00012517"/>
    </source>
</evidence>
<keyword evidence="9 15" id="KW-0067">ATP-binding</keyword>
<protein>
    <recommendedName>
        <fullName evidence="3">P-type Cu(+) transporter</fullName>
        <ecNumber evidence="3">7.2.2.8</ecNumber>
    </recommendedName>
</protein>
<keyword evidence="6 15" id="KW-0479">Metal-binding</keyword>
<evidence type="ECO:0000256" key="12">
    <source>
        <dbReference type="ARBA" id="ARBA00023008"/>
    </source>
</evidence>
<feature type="transmembrane region" description="Helical" evidence="15">
    <location>
        <begin position="315"/>
        <end position="332"/>
    </location>
</feature>
<keyword evidence="4" id="KW-0813">Transport</keyword>
<dbReference type="GO" id="GO:0016887">
    <property type="term" value="F:ATP hydrolysis activity"/>
    <property type="evidence" value="ECO:0007669"/>
    <property type="project" value="InterPro"/>
</dbReference>
<feature type="transmembrane region" description="Helical" evidence="15">
    <location>
        <begin position="541"/>
        <end position="561"/>
    </location>
</feature>
<dbReference type="InterPro" id="IPR023299">
    <property type="entry name" value="ATPase_P-typ_cyto_dom_N"/>
</dbReference>
<evidence type="ECO:0000256" key="15">
    <source>
        <dbReference type="RuleBase" id="RU362081"/>
    </source>
</evidence>
<dbReference type="Gene3D" id="3.40.50.1000">
    <property type="entry name" value="HAD superfamily/HAD-like"/>
    <property type="match status" value="1"/>
</dbReference>
<dbReference type="CDD" id="cd02094">
    <property type="entry name" value="P-type_ATPase_Cu-like"/>
    <property type="match status" value="1"/>
</dbReference>
<evidence type="ECO:0000256" key="8">
    <source>
        <dbReference type="ARBA" id="ARBA00022741"/>
    </source>
</evidence>
<dbReference type="Pfam" id="PF00122">
    <property type="entry name" value="E1-E2_ATPase"/>
    <property type="match status" value="1"/>
</dbReference>
<dbReference type="SFLD" id="SFLDG00002">
    <property type="entry name" value="C1.7:_P-type_atpase_like"/>
    <property type="match status" value="1"/>
</dbReference>
<accession>A0AAW1QXS1</accession>
<dbReference type="InterPro" id="IPR059000">
    <property type="entry name" value="ATPase_P-type_domA"/>
</dbReference>
<dbReference type="GO" id="GO:0016020">
    <property type="term" value="C:membrane"/>
    <property type="evidence" value="ECO:0007669"/>
    <property type="project" value="UniProtKB-SubCell"/>
</dbReference>
<dbReference type="PROSITE" id="PS01047">
    <property type="entry name" value="HMA_1"/>
    <property type="match status" value="3"/>
</dbReference>
<dbReference type="InterPro" id="IPR036163">
    <property type="entry name" value="HMA_dom_sf"/>
</dbReference>
<dbReference type="InterPro" id="IPR001757">
    <property type="entry name" value="P_typ_ATPase"/>
</dbReference>
<dbReference type="GO" id="GO:0140581">
    <property type="term" value="F:P-type monovalent copper transporter activity"/>
    <property type="evidence" value="ECO:0007669"/>
    <property type="project" value="UniProtKB-EC"/>
</dbReference>
<dbReference type="Gene3D" id="2.70.150.10">
    <property type="entry name" value="Calcium-transporting ATPase, cytoplasmic transduction domain A"/>
    <property type="match status" value="1"/>
</dbReference>
<evidence type="ECO:0000259" key="16">
    <source>
        <dbReference type="PROSITE" id="PS50846"/>
    </source>
</evidence>
<dbReference type="EC" id="7.2.2.8" evidence="3"/>
<dbReference type="InterPro" id="IPR036412">
    <property type="entry name" value="HAD-like_sf"/>
</dbReference>
<dbReference type="SFLD" id="SFLDS00003">
    <property type="entry name" value="Haloacid_Dehalogenase"/>
    <property type="match status" value="1"/>
</dbReference>
<feature type="domain" description="HMA" evidence="16">
    <location>
        <begin position="33"/>
        <end position="99"/>
    </location>
</feature>
<keyword evidence="14 15" id="KW-0472">Membrane</keyword>
<dbReference type="PRINTS" id="PR00119">
    <property type="entry name" value="CATATPASE"/>
</dbReference>
<dbReference type="GO" id="GO:0005524">
    <property type="term" value="F:ATP binding"/>
    <property type="evidence" value="ECO:0007669"/>
    <property type="project" value="UniProtKB-UniRule"/>
</dbReference>
<keyword evidence="5 15" id="KW-0812">Transmembrane</keyword>
<feature type="domain" description="HMA" evidence="16">
    <location>
        <begin position="111"/>
        <end position="177"/>
    </location>
</feature>
<dbReference type="SFLD" id="SFLDF00027">
    <property type="entry name" value="p-type_atpase"/>
    <property type="match status" value="1"/>
</dbReference>
<dbReference type="InterPro" id="IPR006122">
    <property type="entry name" value="HMA_Cu_ion-bd"/>
</dbReference>
<dbReference type="InterPro" id="IPR017969">
    <property type="entry name" value="Heavy-metal-associated_CS"/>
</dbReference>
<feature type="transmembrane region" description="Helical" evidence="15">
    <location>
        <begin position="276"/>
        <end position="295"/>
    </location>
</feature>
<evidence type="ECO:0000256" key="6">
    <source>
        <dbReference type="ARBA" id="ARBA00022723"/>
    </source>
</evidence>
<dbReference type="Pfam" id="PF00702">
    <property type="entry name" value="Hydrolase"/>
    <property type="match status" value="1"/>
</dbReference>
<keyword evidence="13" id="KW-0406">Ion transport</keyword>
<dbReference type="Proteomes" id="UP001445335">
    <property type="component" value="Unassembled WGS sequence"/>
</dbReference>
<dbReference type="InterPro" id="IPR023214">
    <property type="entry name" value="HAD_sf"/>
</dbReference>
<sequence>MERWSTTALLELATPGARDFSAAEPNSVDEHISIAEITVEGMTCSACTGAVEATLGSLTGVSSAAVSLLINTAEVTYDSSVVQPQVLLDAVEDLGYTAHLKAVRAPGPHLLTARLRVSGMTCSACSATVEAALEAVPGVAHAAVSLLQQEALAEYDPKHASEEALVVAVEDAGFAAKLLGSGGEARVLLAVGGMVCASCSVAVEAGLRAREGVVRAAASLISNQAEVIFDPALVGARDLVELVRGLGFTVSLVPADDLTSGMAERARERRFWRRKFLAALVFSVPIFLLAMVFSYIPALEPALSTSVGCFTVNEIVQWILCTPVQFVIGWSFHARAVGALRHGAANMDVLVSLGTNAAYAYSVLSAVHRRSLCQQGIHIMSMSFFETSALLITFISLGKYLESHAKGKTSQAVTELLKLAPATAVLLTLDADGRVTSEEEVPAALVQRGDHLKVVPGARVPADGVVVEGRSYVDESMVTGESVPVTKRSGDTVIGGTVNSGAPLIVKARRVGPEATLAQIVRLVENAQLSKAPIQAVADRISAVFVPIIVAAAIVTILAWFLAGVRGAFPADWLPVGSSNFLFALLFGIAVLVIACPCALGLATPTAVMVGSGVAASHGILIKGADALERASRVRTVVFDKTGTLTRGAPAVTAHALFGGASLRGALALAAAAEAASEHPLARAVLAYARTHLAPVEGDTGGEALPGAVRADGEAQDLSWVRRARDVEAIPGRGLKCWVRAEEQDWEAGAASPQRQPAGGGGSGEVRVLIGNRRLMAEEDVGISRETADFMREAEGGAATCVLLAAGQRLAAAFAVADPVRPEAAGVVAALRARGFAVHLVTGDNWTTARIVAARLGIRHVAAEVLPAGKADQVRALQGGKGGVAMVGDGVNDSPALAAADVGIAIGSGTDIAVEAADYVLMRPDLEGVLLALDLSATTFRRIHLNYAWAFGYNVLMVPLAAGALYPPLRFQLPPWVAGGISKTAGSVAGSKANRALLQSSSGGVFWLPAGGATPTIEPKSGVNTANRALLQNATGAGWLPAAAATSEPGAALPLQRREGPLRRAWPALLYRGFAAV</sequence>
<evidence type="ECO:0000256" key="1">
    <source>
        <dbReference type="ARBA" id="ARBA00004370"/>
    </source>
</evidence>